<accession>A0A1M7RKA0</accession>
<dbReference type="OrthoDB" id="4330022at2"/>
<sequence length="87" mass="9550">MAKRDGAVPRAAVSALLLPRLPRVLTEPYRSSVIPRLDNRVEMAFTGDEVRVRDSRQASDGAALAFPIDAWNDFTEAMKAGQVDPPK</sequence>
<evidence type="ECO:0000259" key="1">
    <source>
        <dbReference type="Pfam" id="PF04149"/>
    </source>
</evidence>
<dbReference type="InterPro" id="IPR007278">
    <property type="entry name" value="DUF397"/>
</dbReference>
<dbReference type="STRING" id="134849.SAMN05443668_116117"/>
<evidence type="ECO:0000313" key="2">
    <source>
        <dbReference type="EMBL" id="SHN46581.1"/>
    </source>
</evidence>
<protein>
    <recommendedName>
        <fullName evidence="1">DUF397 domain-containing protein</fullName>
    </recommendedName>
</protein>
<feature type="domain" description="DUF397" evidence="1">
    <location>
        <begin position="39"/>
        <end position="79"/>
    </location>
</feature>
<reference evidence="2 3" key="1">
    <citation type="submission" date="2016-11" db="EMBL/GenBank/DDBJ databases">
        <authorList>
            <person name="Jaros S."/>
            <person name="Januszkiewicz K."/>
            <person name="Wedrychowicz H."/>
        </authorList>
    </citation>
    <scope>NUCLEOTIDE SEQUENCE [LARGE SCALE GENOMIC DNA]</scope>
    <source>
        <strain evidence="2 3">DSM 46144</strain>
    </source>
</reference>
<evidence type="ECO:0000313" key="3">
    <source>
        <dbReference type="Proteomes" id="UP000184440"/>
    </source>
</evidence>
<dbReference type="Pfam" id="PF04149">
    <property type="entry name" value="DUF397"/>
    <property type="match status" value="1"/>
</dbReference>
<dbReference type="EMBL" id="FRCS01000016">
    <property type="protein sequence ID" value="SHN46581.1"/>
    <property type="molecule type" value="Genomic_DNA"/>
</dbReference>
<name>A0A1M7RKA0_9ACTN</name>
<dbReference type="RefSeq" id="WP_084742117.1">
    <property type="nucleotide sequence ID" value="NZ_FRCS01000016.1"/>
</dbReference>
<dbReference type="Proteomes" id="UP000184440">
    <property type="component" value="Unassembled WGS sequence"/>
</dbReference>
<proteinExistence type="predicted"/>
<dbReference type="AlphaFoldDB" id="A0A1M7RKA0"/>
<organism evidence="2 3">
    <name type="scientific">Cryptosporangium aurantiacum</name>
    <dbReference type="NCBI Taxonomy" id="134849"/>
    <lineage>
        <taxon>Bacteria</taxon>
        <taxon>Bacillati</taxon>
        <taxon>Actinomycetota</taxon>
        <taxon>Actinomycetes</taxon>
        <taxon>Cryptosporangiales</taxon>
        <taxon>Cryptosporangiaceae</taxon>
        <taxon>Cryptosporangium</taxon>
    </lineage>
</organism>
<gene>
    <name evidence="2" type="ORF">SAMN05443668_116117</name>
</gene>
<keyword evidence="3" id="KW-1185">Reference proteome</keyword>